<comment type="catalytic activity">
    <reaction evidence="8">
        <text>(7R,8S)-8-amino-7-(carboxyamino)nonanoate + ATP = (4R,5S)-dethiobiotin + ADP + phosphate + H(+)</text>
        <dbReference type="Rhea" id="RHEA:63684"/>
        <dbReference type="ChEBI" id="CHEBI:15378"/>
        <dbReference type="ChEBI" id="CHEBI:30616"/>
        <dbReference type="ChEBI" id="CHEBI:43474"/>
        <dbReference type="ChEBI" id="CHEBI:149470"/>
        <dbReference type="ChEBI" id="CHEBI:149473"/>
        <dbReference type="ChEBI" id="CHEBI:456216"/>
    </reaction>
</comment>
<organism evidence="10 11">
    <name type="scientific">Chlamydia serpentis</name>
    <dbReference type="NCBI Taxonomy" id="1967782"/>
    <lineage>
        <taxon>Bacteria</taxon>
        <taxon>Pseudomonadati</taxon>
        <taxon>Chlamydiota</taxon>
        <taxon>Chlamydiia</taxon>
        <taxon>Chlamydiales</taxon>
        <taxon>Chlamydiaceae</taxon>
        <taxon>Chlamydia/Chlamydophila group</taxon>
        <taxon>Chlamydia</taxon>
    </lineage>
</organism>
<keyword evidence="1 9" id="KW-0963">Cytoplasm</keyword>
<dbReference type="PANTHER" id="PTHR43210">
    <property type="entry name" value="DETHIOBIOTIN SYNTHETASE"/>
    <property type="match status" value="1"/>
</dbReference>
<keyword evidence="7 9" id="KW-0460">Magnesium</keyword>
<keyword evidence="4 9" id="KW-0547">Nucleotide-binding</keyword>
<evidence type="ECO:0000256" key="5">
    <source>
        <dbReference type="ARBA" id="ARBA00022756"/>
    </source>
</evidence>
<keyword evidence="11" id="KW-1185">Reference proteome</keyword>
<dbReference type="GO" id="GO:0004141">
    <property type="term" value="F:dethiobiotin synthase activity"/>
    <property type="evidence" value="ECO:0007669"/>
    <property type="project" value="UniProtKB-UniRule"/>
</dbReference>
<dbReference type="EC" id="6.3.3.3" evidence="9"/>
<evidence type="ECO:0000256" key="4">
    <source>
        <dbReference type="ARBA" id="ARBA00022741"/>
    </source>
</evidence>
<dbReference type="InterPro" id="IPR004472">
    <property type="entry name" value="DTB_synth_BioD"/>
</dbReference>
<proteinExistence type="inferred from homology"/>
<evidence type="ECO:0000256" key="9">
    <source>
        <dbReference type="HAMAP-Rule" id="MF_00336"/>
    </source>
</evidence>
<feature type="binding site" evidence="9">
    <location>
        <begin position="96"/>
        <end position="99"/>
    </location>
    <ligand>
        <name>ATP</name>
        <dbReference type="ChEBI" id="CHEBI:30616"/>
    </ligand>
</feature>
<keyword evidence="5 9" id="KW-0093">Biotin biosynthesis</keyword>
<evidence type="ECO:0000256" key="3">
    <source>
        <dbReference type="ARBA" id="ARBA00022723"/>
    </source>
</evidence>
<comment type="function">
    <text evidence="9">Catalyzes a mechanistically unusual reaction, the ATP-dependent insertion of CO2 between the N7 and N8 nitrogen atoms of 7,8-diaminopelargonic acid (DAPA, also called 7,8-diammoniononanoate) to form a ureido ring.</text>
</comment>
<feature type="binding site" evidence="9">
    <location>
        <position position="43"/>
    </location>
    <ligand>
        <name>Mg(2+)</name>
        <dbReference type="ChEBI" id="CHEBI:18420"/>
    </ligand>
</feature>
<dbReference type="SUPFAM" id="SSF52540">
    <property type="entry name" value="P-loop containing nucleoside triphosphate hydrolases"/>
    <property type="match status" value="1"/>
</dbReference>
<gene>
    <name evidence="10" type="primary">bioD1</name>
    <name evidence="9" type="synonym">bioD</name>
    <name evidence="10" type="ORF">C10C_1016</name>
</gene>
<dbReference type="OrthoDB" id="9802097at2"/>
<evidence type="ECO:0000256" key="1">
    <source>
        <dbReference type="ARBA" id="ARBA00022490"/>
    </source>
</evidence>
<feature type="binding site" evidence="9">
    <location>
        <position position="96"/>
    </location>
    <ligand>
        <name>Mg(2+)</name>
        <dbReference type="ChEBI" id="CHEBI:18420"/>
    </ligand>
</feature>
<evidence type="ECO:0000313" key="11">
    <source>
        <dbReference type="Proteomes" id="UP000244926"/>
    </source>
</evidence>
<dbReference type="KEGG" id="csee:C10C_1016"/>
<dbReference type="UniPathway" id="UPA00078">
    <property type="reaction ID" value="UER00161"/>
</dbReference>
<comment type="subcellular location">
    <subcellularLocation>
        <location evidence="9">Cytoplasm</location>
    </subcellularLocation>
</comment>
<comment type="subunit">
    <text evidence="9">Homodimer.</text>
</comment>
<feature type="active site" evidence="9">
    <location>
        <position position="32"/>
    </location>
</feature>
<keyword evidence="2 9" id="KW-0436">Ligase</keyword>
<feature type="binding site" evidence="9">
    <location>
        <position position="16"/>
    </location>
    <ligand>
        <name>Mg(2+)</name>
        <dbReference type="ChEBI" id="CHEBI:18420"/>
    </ligand>
</feature>
<dbReference type="PANTHER" id="PTHR43210:SF2">
    <property type="entry name" value="ATP-DEPENDENT DETHIOBIOTIN SYNTHETASE BIOD 2"/>
    <property type="match status" value="1"/>
</dbReference>
<comment type="cofactor">
    <cofactor evidence="9">
        <name>Mg(2+)</name>
        <dbReference type="ChEBI" id="CHEBI:18420"/>
    </cofactor>
</comment>
<dbReference type="InterPro" id="IPR027417">
    <property type="entry name" value="P-loop_NTPase"/>
</dbReference>
<comment type="caution">
    <text evidence="9">Lacks conserved residue(s) required for the propagation of feature annotation.</text>
</comment>
<dbReference type="Gene3D" id="3.40.50.300">
    <property type="entry name" value="P-loop containing nucleotide triphosphate hydrolases"/>
    <property type="match status" value="1"/>
</dbReference>
<dbReference type="RefSeq" id="WP_108897075.1">
    <property type="nucleotide sequence ID" value="NZ_LT993738.1"/>
</dbReference>
<feature type="binding site" evidence="9">
    <location>
        <begin position="12"/>
        <end position="17"/>
    </location>
    <ligand>
        <name>ATP</name>
        <dbReference type="ChEBI" id="CHEBI:30616"/>
    </ligand>
</feature>
<evidence type="ECO:0000256" key="8">
    <source>
        <dbReference type="ARBA" id="ARBA00047386"/>
    </source>
</evidence>
<dbReference type="GO" id="GO:0009102">
    <property type="term" value="P:biotin biosynthetic process"/>
    <property type="evidence" value="ECO:0007669"/>
    <property type="project" value="UniProtKB-UniRule"/>
</dbReference>
<dbReference type="Proteomes" id="UP000244926">
    <property type="component" value="Chromosome I"/>
</dbReference>
<evidence type="ECO:0000256" key="7">
    <source>
        <dbReference type="ARBA" id="ARBA00022842"/>
    </source>
</evidence>
<sequence>MQQIVIVGIDTDVGKTIVSAILATALKAEYWKPIQAGSLENSDSSIVQQLSGVYCHPEAYRLHMPLSPHKAARLENVVIEEKSIYPPKTSSTLIIETAGGFLSPCTSSSLQGDVFSSWPCSWILVSKAYIGSINHTCLTIEAMRSRNLNILGIILNGYPKDEEEWLVQTTKLPLLGNLASEKEITKITVSQYAKQWKDLWTSNQEKIRALSGIPSLNLH</sequence>
<accession>A0A2R8FD09</accession>
<dbReference type="GO" id="GO:0000287">
    <property type="term" value="F:magnesium ion binding"/>
    <property type="evidence" value="ECO:0007669"/>
    <property type="project" value="UniProtKB-UniRule"/>
</dbReference>
<comment type="pathway">
    <text evidence="9">Cofactor biosynthesis; biotin biosynthesis; biotin from 7,8-diaminononanoate: step 1/2.</text>
</comment>
<dbReference type="Pfam" id="PF13500">
    <property type="entry name" value="AAA_26"/>
    <property type="match status" value="1"/>
</dbReference>
<reference evidence="11" key="1">
    <citation type="submission" date="2017-11" db="EMBL/GenBank/DDBJ databases">
        <authorList>
            <person name="Seth-Smith MB H."/>
        </authorList>
    </citation>
    <scope>NUCLEOTIDE SEQUENCE [LARGE SCALE GENOMIC DNA]</scope>
</reference>
<dbReference type="NCBIfam" id="TIGR00347">
    <property type="entry name" value="bioD"/>
    <property type="match status" value="1"/>
</dbReference>
<dbReference type="CDD" id="cd03109">
    <property type="entry name" value="DTBS"/>
    <property type="match status" value="1"/>
</dbReference>
<evidence type="ECO:0000256" key="2">
    <source>
        <dbReference type="ARBA" id="ARBA00022598"/>
    </source>
</evidence>
<keyword evidence="6 9" id="KW-0067">ATP-binding</keyword>
<evidence type="ECO:0000256" key="6">
    <source>
        <dbReference type="ARBA" id="ARBA00022840"/>
    </source>
</evidence>
<dbReference type="GO" id="GO:0005524">
    <property type="term" value="F:ATP binding"/>
    <property type="evidence" value="ECO:0007669"/>
    <property type="project" value="UniProtKB-UniRule"/>
</dbReference>
<protein>
    <recommendedName>
        <fullName evidence="9">ATP-dependent dethiobiotin synthetase BioD</fullName>
        <ecNumber evidence="9">6.3.3.3</ecNumber>
    </recommendedName>
    <alternativeName>
        <fullName evidence="9">DTB synthetase</fullName>
        <shortName evidence="9">DTBS</shortName>
    </alternativeName>
    <alternativeName>
        <fullName evidence="9">Dethiobiotin synthase</fullName>
    </alternativeName>
</protein>
<dbReference type="EMBL" id="LT993738">
    <property type="protein sequence ID" value="SPN74147.1"/>
    <property type="molecule type" value="Genomic_DNA"/>
</dbReference>
<comment type="catalytic activity">
    <reaction evidence="9">
        <text>(7R,8S)-7,8-diammoniononanoate + CO2 + ATP = (4R,5S)-dethiobiotin + ADP + phosphate + 3 H(+)</text>
        <dbReference type="Rhea" id="RHEA:15805"/>
        <dbReference type="ChEBI" id="CHEBI:15378"/>
        <dbReference type="ChEBI" id="CHEBI:16526"/>
        <dbReference type="ChEBI" id="CHEBI:30616"/>
        <dbReference type="ChEBI" id="CHEBI:43474"/>
        <dbReference type="ChEBI" id="CHEBI:149469"/>
        <dbReference type="ChEBI" id="CHEBI:149473"/>
        <dbReference type="ChEBI" id="CHEBI:456216"/>
        <dbReference type="EC" id="6.3.3.3"/>
    </reaction>
</comment>
<name>A0A2R8FD09_9CHLA</name>
<dbReference type="GO" id="GO:0005829">
    <property type="term" value="C:cytosol"/>
    <property type="evidence" value="ECO:0007669"/>
    <property type="project" value="TreeGrafter"/>
</dbReference>
<keyword evidence="3 9" id="KW-0479">Metal-binding</keyword>
<dbReference type="AlphaFoldDB" id="A0A2R8FD09"/>
<dbReference type="PIRSF" id="PIRSF006755">
    <property type="entry name" value="DTB_synth"/>
    <property type="match status" value="1"/>
</dbReference>
<feature type="binding site" evidence="9">
    <location>
        <position position="43"/>
    </location>
    <ligand>
        <name>ATP</name>
        <dbReference type="ChEBI" id="CHEBI:30616"/>
    </ligand>
</feature>
<dbReference type="HAMAP" id="MF_00336">
    <property type="entry name" value="BioD"/>
    <property type="match status" value="1"/>
</dbReference>
<comment type="similarity">
    <text evidence="9">Belongs to the dethiobiotin synthetase family.</text>
</comment>
<evidence type="ECO:0000313" key="10">
    <source>
        <dbReference type="EMBL" id="SPN74147.1"/>
    </source>
</evidence>